<reference evidence="2" key="1">
    <citation type="submission" date="2016-11" db="EMBL/GenBank/DDBJ databases">
        <authorList>
            <person name="Varghese N."/>
            <person name="Submissions S."/>
        </authorList>
    </citation>
    <scope>NUCLEOTIDE SEQUENCE [LARGE SCALE GENOMIC DNA]</scope>
    <source>
        <strain evidence="2">DSM 11003</strain>
    </source>
</reference>
<accession>A0A1M5MPA4</accession>
<keyword evidence="2" id="KW-1185">Reference proteome</keyword>
<dbReference type="Proteomes" id="UP000242329">
    <property type="component" value="Unassembled WGS sequence"/>
</dbReference>
<gene>
    <name evidence="1" type="ORF">SAMN02745221_00986</name>
</gene>
<organism evidence="1 2">
    <name type="scientific">Thermosyntropha lipolytica DSM 11003</name>
    <dbReference type="NCBI Taxonomy" id="1123382"/>
    <lineage>
        <taxon>Bacteria</taxon>
        <taxon>Bacillati</taxon>
        <taxon>Bacillota</taxon>
        <taxon>Clostridia</taxon>
        <taxon>Eubacteriales</taxon>
        <taxon>Syntrophomonadaceae</taxon>
        <taxon>Thermosyntropha</taxon>
    </lineage>
</organism>
<dbReference type="EMBL" id="FQWY01000012">
    <property type="protein sequence ID" value="SHG79101.1"/>
    <property type="molecule type" value="Genomic_DNA"/>
</dbReference>
<proteinExistence type="predicted"/>
<dbReference type="AlphaFoldDB" id="A0A1M5MPA4"/>
<name>A0A1M5MPA4_9FIRM</name>
<sequence>MRKVLSLVLLVSLIFGFIYCPAPKPVFASSLKQIDFSAPKPDGEPLGSSMSFPMFEFWHYSGGYWKAGLAGGDAILWDKDVAKAINDTGEIPYQKTIKNQVPLPQAVKDYLKQGGRPESIKLWFEFLGGVEPEEIFVDGKVSYRVTNDYVEIQL</sequence>
<protein>
    <submittedName>
        <fullName evidence="1">Uncharacterized protein</fullName>
    </submittedName>
</protein>
<evidence type="ECO:0000313" key="2">
    <source>
        <dbReference type="Proteomes" id="UP000242329"/>
    </source>
</evidence>
<evidence type="ECO:0000313" key="1">
    <source>
        <dbReference type="EMBL" id="SHG79101.1"/>
    </source>
</evidence>
<dbReference type="RefSeq" id="WP_073090877.1">
    <property type="nucleotide sequence ID" value="NZ_FQWY01000012.1"/>
</dbReference>
<dbReference type="OrthoDB" id="2078765at2"/>